<comment type="caution">
    <text evidence="3">The sequence shown here is derived from an EMBL/GenBank/DDBJ whole genome shotgun (WGS) entry which is preliminary data.</text>
</comment>
<dbReference type="Pfam" id="PF03960">
    <property type="entry name" value="ArsC"/>
    <property type="match status" value="1"/>
</dbReference>
<dbReference type="AlphaFoldDB" id="A0A1V8M235"/>
<comment type="similarity">
    <text evidence="1 2">Belongs to the ArsC family.</text>
</comment>
<dbReference type="RefSeq" id="WP_080523841.1">
    <property type="nucleotide sequence ID" value="NZ_LPUF01000003.1"/>
</dbReference>
<dbReference type="PROSITE" id="PS51353">
    <property type="entry name" value="ARSC"/>
    <property type="match status" value="1"/>
</dbReference>
<evidence type="ECO:0000313" key="3">
    <source>
        <dbReference type="EMBL" id="OQK15605.1"/>
    </source>
</evidence>
<organism evidence="3 4">
    <name type="scientific">Methyloprofundus sedimenti</name>
    <dbReference type="NCBI Taxonomy" id="1420851"/>
    <lineage>
        <taxon>Bacteria</taxon>
        <taxon>Pseudomonadati</taxon>
        <taxon>Pseudomonadota</taxon>
        <taxon>Gammaproteobacteria</taxon>
        <taxon>Methylococcales</taxon>
        <taxon>Methylococcaceae</taxon>
        <taxon>Methyloprofundus</taxon>
    </lineage>
</organism>
<protein>
    <submittedName>
        <fullName evidence="3">Nitrogenase-associated protein</fullName>
    </submittedName>
</protein>
<accession>A0A1V8M235</accession>
<dbReference type="NCBIfam" id="TIGR01616">
    <property type="entry name" value="nitro_assoc"/>
    <property type="match status" value="1"/>
</dbReference>
<sequence length="141" mass="15830">MAQIIFYEKPGCINNARQKKLLRAAGHIVVAKNLLTEDWSSNTELLREFFTGKSVAQWFNRSAPAIKQGLFNPETVDAEQAISLMLADPLLIRRPLMQVGSKKSAGFNEQEVDSWIGLIESQVQSDLETCPNRELKDCQHG</sequence>
<proteinExistence type="inferred from homology"/>
<dbReference type="EMBL" id="LPUF01000003">
    <property type="protein sequence ID" value="OQK15605.1"/>
    <property type="molecule type" value="Genomic_DNA"/>
</dbReference>
<dbReference type="Proteomes" id="UP000191980">
    <property type="component" value="Unassembled WGS sequence"/>
</dbReference>
<dbReference type="InterPro" id="IPR006660">
    <property type="entry name" value="Arsenate_reductase-like"/>
</dbReference>
<name>A0A1V8M235_9GAMM</name>
<keyword evidence="4" id="KW-1185">Reference proteome</keyword>
<dbReference type="InterPro" id="IPR006503">
    <property type="entry name" value="Nase-assoc"/>
</dbReference>
<dbReference type="InterPro" id="IPR036249">
    <property type="entry name" value="Thioredoxin-like_sf"/>
</dbReference>
<gene>
    <name evidence="3" type="ORF">AU255_15390</name>
</gene>
<dbReference type="Gene3D" id="3.40.30.10">
    <property type="entry name" value="Glutaredoxin"/>
    <property type="match status" value="1"/>
</dbReference>
<dbReference type="PANTHER" id="PTHR30041">
    <property type="entry name" value="ARSENATE REDUCTASE"/>
    <property type="match status" value="1"/>
</dbReference>
<dbReference type="PANTHER" id="PTHR30041:SF8">
    <property type="entry name" value="PROTEIN YFFB"/>
    <property type="match status" value="1"/>
</dbReference>
<evidence type="ECO:0000313" key="4">
    <source>
        <dbReference type="Proteomes" id="UP000191980"/>
    </source>
</evidence>
<reference evidence="3 4" key="1">
    <citation type="submission" date="2015-12" db="EMBL/GenBank/DDBJ databases">
        <authorList>
            <person name="Shamseldin A."/>
            <person name="Moawad H."/>
            <person name="Abd El-Rahim W.M."/>
            <person name="Sadowsky M.J."/>
        </authorList>
    </citation>
    <scope>NUCLEOTIDE SEQUENCE [LARGE SCALE GENOMIC DNA]</scope>
    <source>
        <strain evidence="3 4">WF1</strain>
    </source>
</reference>
<evidence type="ECO:0000256" key="1">
    <source>
        <dbReference type="ARBA" id="ARBA00007198"/>
    </source>
</evidence>
<dbReference type="OrthoDB" id="5432555at2"/>
<dbReference type="SUPFAM" id="SSF52833">
    <property type="entry name" value="Thioredoxin-like"/>
    <property type="match status" value="1"/>
</dbReference>
<dbReference type="STRING" id="1420851.AU255_15390"/>
<evidence type="ECO:0000256" key="2">
    <source>
        <dbReference type="PROSITE-ProRule" id="PRU01282"/>
    </source>
</evidence>